<dbReference type="GO" id="GO:0140285">
    <property type="term" value="P:endosome fission"/>
    <property type="evidence" value="ECO:0007669"/>
    <property type="project" value="TreeGrafter"/>
</dbReference>
<organism evidence="3 4">
    <name type="scientific">Ostreococcus lucimarinus (strain CCE9901)</name>
    <dbReference type="NCBI Taxonomy" id="436017"/>
    <lineage>
        <taxon>Eukaryota</taxon>
        <taxon>Viridiplantae</taxon>
        <taxon>Chlorophyta</taxon>
        <taxon>Mamiellophyceae</taxon>
        <taxon>Mamiellales</taxon>
        <taxon>Bathycoccaceae</taxon>
        <taxon>Ostreococcus</taxon>
    </lineage>
</organism>
<comment type="similarity">
    <text evidence="1">Belongs to the strumpellin family.</text>
</comment>
<sequence length="1193" mass="134189">MDAVDASRARDGDDARDGRANARASANANAKANATAGTSRTATRSACAFVARAQALAAELLRLGENAPRALSREDSKFARVLFDYEYFDARERAEDAAARDGSTYELDEEVRGSYGHVFERYWNAFDAVVRWHQDFVRFAEDVAEGTYVSETWEKILSDEDGRQYVCEAIAMFGVILKILDAKFDWRFRERMVVAYYRMRGASEDIANADEIVTLCARTGYDAARKTRPEGYPELYFARFEMPEWLIYMVIGRLRTDDVYNHAPHYPNPDHRSTALAAQGGLLYIILYWAPKILNRGTSAMREIVDRHYADNWVVAYGAGLTVDLLTEWEPYEAASTAMRNAVTPKAARELIDNASTRVGELKTAFKTYLTEGVLTEEFVLSNEKVLMNVVRDANVVARFVLLHNLTTHKSVSSLVSYMPSKENIIDLLLDCAELENELKKIYTSLLSGKHELWEKCKHEAGERMKELSAYFGGTAGLSRNAKDENLRLWFANLSVEVERLSYDDAVAAGRTIQELETALTEVEQFHQIVDNIHAKQYLLDSRGYLGKMMMTSNVADSALNTLTIVSDAAYAWRVLDPYTEQLQQRIRKDPFAVRKLRFTFLKLKSILEMPLLRISQMESPDIYSVSEYYSSQLVSYVRSVVEVVPISMFEILNEIIGVQTNALKELPTKLEKTALSDYAQPAERAQLSKATYEISIFAQGILAMERTFMGVIELDPKQLLEEGIRKQLVKQITETFHTALVFGDGAKDALGWNNFVAAMMKTNPFEDRLNSLANRIEGFRRSFEYIQDYVNIYGLQVWQEETNRVVSYHVEQECNSFIKRKQVNDWESEFQSVAIPIPDYPALDGESKNFMGRLLRELMRQTDPKTTRYVSPHSGWFDTEGSEVVGIRTFSLLTSAVGNVGLAGLDRLLSFMVTQKLQMCIESYSERLRGDLGATIRALDNALRPLGSVPEGSIEAYEQAIRASSSAWDDMLAAFATIGQAQLLRRQLNAELVANIRIDSHTLSRALDTANKAILTDIRSHYKSPDTVPYPDEANAIVPKLSAYLSASGMQNPLRQIYCTVAAVDDDWGLAAFVFTLTQLELYRFDDVASTLVPINQSVTKLDAHVLILAVSTTLRQFHADQTTSYLSHLGAFARAEISARRPSSSSSPDVFAPRARASIAWARAFATAHDVNLTVLASFFPPFVFSHAFVA</sequence>
<dbReference type="Gramene" id="ABO96686">
    <property type="protein sequence ID" value="ABO96686"/>
    <property type="gene ID" value="OSTLU_40850"/>
</dbReference>
<dbReference type="GO" id="GO:0030041">
    <property type="term" value="P:actin filament polymerization"/>
    <property type="evidence" value="ECO:0007669"/>
    <property type="project" value="TreeGrafter"/>
</dbReference>
<name>A4RYH9_OSTLU</name>
<feature type="region of interest" description="Disordered" evidence="2">
    <location>
        <begin position="1"/>
        <end position="37"/>
    </location>
</feature>
<keyword evidence="4" id="KW-1185">Reference proteome</keyword>
<dbReference type="EMBL" id="CP000586">
    <property type="protein sequence ID" value="ABO96686.1"/>
    <property type="molecule type" value="Genomic_DNA"/>
</dbReference>
<dbReference type="RefSeq" id="XP_001418393.1">
    <property type="nucleotide sequence ID" value="XM_001418356.1"/>
</dbReference>
<evidence type="ECO:0000256" key="2">
    <source>
        <dbReference type="SAM" id="MobiDB-lite"/>
    </source>
</evidence>
<dbReference type="eggNOG" id="KOG3666">
    <property type="taxonomic scope" value="Eukaryota"/>
</dbReference>
<dbReference type="HOGENOM" id="CLU_004021_1_0_1"/>
<dbReference type="AlphaFoldDB" id="A4RYH9"/>
<dbReference type="InterPro" id="IPR019393">
    <property type="entry name" value="WASH_strumpellin"/>
</dbReference>
<feature type="compositionally biased region" description="Basic and acidic residues" evidence="2">
    <location>
        <begin position="1"/>
        <end position="20"/>
    </location>
</feature>
<proteinExistence type="inferred from homology"/>
<dbReference type="GeneID" id="5002462"/>
<dbReference type="Proteomes" id="UP000001568">
    <property type="component" value="Chromosome 6"/>
</dbReference>
<dbReference type="Pfam" id="PF10266">
    <property type="entry name" value="Strumpellin"/>
    <property type="match status" value="1"/>
</dbReference>
<evidence type="ECO:0000313" key="3">
    <source>
        <dbReference type="EMBL" id="ABO96686.1"/>
    </source>
</evidence>
<evidence type="ECO:0000256" key="1">
    <source>
        <dbReference type="ARBA" id="ARBA00006224"/>
    </source>
</evidence>
<dbReference type="GO" id="GO:0005768">
    <property type="term" value="C:endosome"/>
    <property type="evidence" value="ECO:0007669"/>
    <property type="project" value="TreeGrafter"/>
</dbReference>
<dbReference type="PANTHER" id="PTHR15691">
    <property type="entry name" value="WASH COMPLEX SUBUNIT 5"/>
    <property type="match status" value="1"/>
</dbReference>
<evidence type="ECO:0008006" key="5">
    <source>
        <dbReference type="Google" id="ProtNLM"/>
    </source>
</evidence>
<dbReference type="KEGG" id="olu:OSTLU_40850"/>
<dbReference type="GO" id="GO:0051125">
    <property type="term" value="P:regulation of actin nucleation"/>
    <property type="evidence" value="ECO:0007669"/>
    <property type="project" value="TreeGrafter"/>
</dbReference>
<evidence type="ECO:0000313" key="4">
    <source>
        <dbReference type="Proteomes" id="UP000001568"/>
    </source>
</evidence>
<dbReference type="GO" id="GO:0071203">
    <property type="term" value="C:WASH complex"/>
    <property type="evidence" value="ECO:0007669"/>
    <property type="project" value="InterPro"/>
</dbReference>
<feature type="compositionally biased region" description="Low complexity" evidence="2">
    <location>
        <begin position="21"/>
        <end position="37"/>
    </location>
</feature>
<reference evidence="3 4" key="1">
    <citation type="journal article" date="2007" name="Proc. Natl. Acad. Sci. U.S.A.">
        <title>The tiny eukaryote Ostreococcus provides genomic insights into the paradox of plankton speciation.</title>
        <authorList>
            <person name="Palenik B."/>
            <person name="Grimwood J."/>
            <person name="Aerts A."/>
            <person name="Rouze P."/>
            <person name="Salamov A."/>
            <person name="Putnam N."/>
            <person name="Dupont C."/>
            <person name="Jorgensen R."/>
            <person name="Derelle E."/>
            <person name="Rombauts S."/>
            <person name="Zhou K."/>
            <person name="Otillar R."/>
            <person name="Merchant S.S."/>
            <person name="Podell S."/>
            <person name="Gaasterland T."/>
            <person name="Napoli C."/>
            <person name="Gendler K."/>
            <person name="Manuell A."/>
            <person name="Tai V."/>
            <person name="Vallon O."/>
            <person name="Piganeau G."/>
            <person name="Jancek S."/>
            <person name="Heijde M."/>
            <person name="Jabbari K."/>
            <person name="Bowler C."/>
            <person name="Lohr M."/>
            <person name="Robbens S."/>
            <person name="Werner G."/>
            <person name="Dubchak I."/>
            <person name="Pazour G.J."/>
            <person name="Ren Q."/>
            <person name="Paulsen I."/>
            <person name="Delwiche C."/>
            <person name="Schmutz J."/>
            <person name="Rokhsar D."/>
            <person name="Van de Peer Y."/>
            <person name="Moreau H."/>
            <person name="Grigoriev I.V."/>
        </authorList>
    </citation>
    <scope>NUCLEOTIDE SEQUENCE [LARGE SCALE GENOMIC DNA]</scope>
    <source>
        <strain evidence="3 4">CCE9901</strain>
    </source>
</reference>
<dbReference type="STRING" id="436017.A4RYH9"/>
<dbReference type="OrthoDB" id="565118at2759"/>
<gene>
    <name evidence="3" type="ORF">OSTLU_40850</name>
</gene>
<dbReference type="PANTHER" id="PTHR15691:SF6">
    <property type="entry name" value="WASH COMPLEX SUBUNIT 5"/>
    <property type="match status" value="1"/>
</dbReference>
<protein>
    <recommendedName>
        <fullName evidence="5">WASH complex, subunit strumpellin</fullName>
    </recommendedName>
</protein>
<accession>A4RYH9</accession>
<dbReference type="GO" id="GO:0007032">
    <property type="term" value="P:endosome organization"/>
    <property type="evidence" value="ECO:0007669"/>
    <property type="project" value="TreeGrafter"/>
</dbReference>